<evidence type="ECO:0000259" key="2">
    <source>
        <dbReference type="PROSITE" id="PS50006"/>
    </source>
</evidence>
<feature type="domain" description="FHA" evidence="2">
    <location>
        <begin position="254"/>
        <end position="324"/>
    </location>
</feature>
<protein>
    <recommendedName>
        <fullName evidence="2">FHA domain-containing protein</fullName>
    </recommendedName>
</protein>
<organism evidence="3 4">
    <name type="scientific">Cronartium quercuum f. sp. fusiforme G11</name>
    <dbReference type="NCBI Taxonomy" id="708437"/>
    <lineage>
        <taxon>Eukaryota</taxon>
        <taxon>Fungi</taxon>
        <taxon>Dikarya</taxon>
        <taxon>Basidiomycota</taxon>
        <taxon>Pucciniomycotina</taxon>
        <taxon>Pucciniomycetes</taxon>
        <taxon>Pucciniales</taxon>
        <taxon>Coleosporiaceae</taxon>
        <taxon>Cronartium</taxon>
    </lineage>
</organism>
<feature type="compositionally biased region" description="Polar residues" evidence="1">
    <location>
        <begin position="76"/>
        <end position="95"/>
    </location>
</feature>
<evidence type="ECO:0000313" key="4">
    <source>
        <dbReference type="Proteomes" id="UP000886653"/>
    </source>
</evidence>
<dbReference type="Proteomes" id="UP000886653">
    <property type="component" value="Unassembled WGS sequence"/>
</dbReference>
<feature type="compositionally biased region" description="Basic and acidic residues" evidence="1">
    <location>
        <begin position="377"/>
        <end position="386"/>
    </location>
</feature>
<feature type="compositionally biased region" description="Low complexity" evidence="1">
    <location>
        <begin position="1"/>
        <end position="14"/>
    </location>
</feature>
<comment type="caution">
    <text evidence="3">The sequence shown here is derived from an EMBL/GenBank/DDBJ whole genome shotgun (WGS) entry which is preliminary data.</text>
</comment>
<feature type="region of interest" description="Disordered" evidence="1">
    <location>
        <begin position="373"/>
        <end position="407"/>
    </location>
</feature>
<dbReference type="OrthoDB" id="5348546at2759"/>
<dbReference type="AlphaFoldDB" id="A0A9P6TDY2"/>
<accession>A0A9P6TDY2</accession>
<reference evidence="3" key="1">
    <citation type="submission" date="2013-11" db="EMBL/GenBank/DDBJ databases">
        <title>Genome sequence of the fusiform rust pathogen reveals effectors for host alternation and coevolution with pine.</title>
        <authorList>
            <consortium name="DOE Joint Genome Institute"/>
            <person name="Smith K."/>
            <person name="Pendleton A."/>
            <person name="Kubisiak T."/>
            <person name="Anderson C."/>
            <person name="Salamov A."/>
            <person name="Aerts A."/>
            <person name="Riley R."/>
            <person name="Clum A."/>
            <person name="Lindquist E."/>
            <person name="Ence D."/>
            <person name="Campbell M."/>
            <person name="Kronenberg Z."/>
            <person name="Feau N."/>
            <person name="Dhillon B."/>
            <person name="Hamelin R."/>
            <person name="Burleigh J."/>
            <person name="Smith J."/>
            <person name="Yandell M."/>
            <person name="Nelson C."/>
            <person name="Grigoriev I."/>
            <person name="Davis J."/>
        </authorList>
    </citation>
    <scope>NUCLEOTIDE SEQUENCE</scope>
    <source>
        <strain evidence="3">G11</strain>
    </source>
</reference>
<evidence type="ECO:0000313" key="3">
    <source>
        <dbReference type="EMBL" id="KAG0148822.1"/>
    </source>
</evidence>
<gene>
    <name evidence="3" type="ORF">CROQUDRAFT_40763</name>
</gene>
<feature type="compositionally biased region" description="Low complexity" evidence="1">
    <location>
        <begin position="22"/>
        <end position="36"/>
    </location>
</feature>
<feature type="compositionally biased region" description="Low complexity" evidence="1">
    <location>
        <begin position="108"/>
        <end position="140"/>
    </location>
</feature>
<feature type="compositionally biased region" description="Low complexity" evidence="1">
    <location>
        <begin position="46"/>
        <end position="75"/>
    </location>
</feature>
<evidence type="ECO:0000256" key="1">
    <source>
        <dbReference type="SAM" id="MobiDB-lite"/>
    </source>
</evidence>
<name>A0A9P6TDY2_9BASI</name>
<proteinExistence type="predicted"/>
<dbReference type="PROSITE" id="PS50006">
    <property type="entry name" value="FHA_DOMAIN"/>
    <property type="match status" value="1"/>
</dbReference>
<sequence>MFHSQSPSFSSRSPTKPPPPLLLHQHQLHPSLPSRPSHSDLDQPTHSRSTSPSPSLASSPPSPLFSDSPFPVPSSVTHATSPSRFSSTCIQSPARSPNPPKRLRLDTSCSHSPTHSRPSSPPHSSRSSSPISSPADSYSASFTCCPCDSRHTSPVRMVKPLSQSELTTNQLSPSSSTQPKRLNNLKPSSQLTSEHPAPLSRPPFSSVNENDEKFVCSAPHSSSQDLRPRPSTRKKSHKSPSPPLRLAIQPGYCMVFGRQPDLSAIPPELQPKDTPMVPIKLPGTFTHASRIHCMCTLIAPPLGGLSMKIVVRGQNGLTVDGERFVQGASAGVELERFDGEQIKLDFHGGKTVECYVKFDDGLSPPRLRTAAVQSDHTSVEGLEHTRNGKRKCRSSNPTPITPGLEFPATPTIAVMPSPAVEPAITTQNATLHPPKRQCLSVGPEASPSGLPIPSLPVNDRLHALIPSLGLDLVGLIASAIVFFPRATVSTSEVIRGVLEAQPSLAEAVLSVLTPSPPRSSPRPTSARARSASVASPIVVKREALEPLGANAALAEKCAAGEEESSEERTERVINACRPLILEMLQLNWRADGSGMFGCVTNEGLKDASGQALEALWYYQPQRDPDLERRSNLQPCVRHVRHTQTTSKQYFFQRTREPGRRRS</sequence>
<feature type="region of interest" description="Disordered" evidence="1">
    <location>
        <begin position="153"/>
        <end position="245"/>
    </location>
</feature>
<dbReference type="EMBL" id="MU167233">
    <property type="protein sequence ID" value="KAG0148822.1"/>
    <property type="molecule type" value="Genomic_DNA"/>
</dbReference>
<feature type="region of interest" description="Disordered" evidence="1">
    <location>
        <begin position="1"/>
        <end position="140"/>
    </location>
</feature>
<feature type="compositionally biased region" description="Polar residues" evidence="1">
    <location>
        <begin position="161"/>
        <end position="193"/>
    </location>
</feature>
<keyword evidence="4" id="KW-1185">Reference proteome</keyword>
<dbReference type="InterPro" id="IPR000253">
    <property type="entry name" value="FHA_dom"/>
</dbReference>